<keyword evidence="5 6" id="KW-0472">Membrane</keyword>
<evidence type="ECO:0000256" key="3">
    <source>
        <dbReference type="ARBA" id="ARBA00022692"/>
    </source>
</evidence>
<dbReference type="PIRSF" id="PIRSF035875">
    <property type="entry name" value="RNase_BN"/>
    <property type="match status" value="1"/>
</dbReference>
<evidence type="ECO:0000256" key="4">
    <source>
        <dbReference type="ARBA" id="ARBA00022989"/>
    </source>
</evidence>
<dbReference type="Pfam" id="PF03631">
    <property type="entry name" value="Virul_fac_BrkB"/>
    <property type="match status" value="1"/>
</dbReference>
<dbReference type="Proteomes" id="UP001183222">
    <property type="component" value="Unassembled WGS sequence"/>
</dbReference>
<sequence length="287" mass="30536">MRVARRFVEVRVTGLAAEMTYYLILSLVPLVTALGAALGLLGDVLGPSSVRSMETALISAVEAVLSPELAAEVAVPLVEQLLRQERVGVAIGSVAGALWLGSRVFRAAMRALGDAYQVDERRRLPVLWGLSLVFTLAAVVVVALLLSLIVVGPLLGGGRWLADVLGTGEQFEQAWNLGRWPLVLFVGVIFLAWLYRVGQTADDSWRDALPGALLATVTLVALASAFRLYVDVAGPQGPDISSGSEAVAVVGRFIGTALATMLFGWLVSIVVLMGGVFNAEWNRLNRS</sequence>
<evidence type="ECO:0000256" key="1">
    <source>
        <dbReference type="ARBA" id="ARBA00004651"/>
    </source>
</evidence>
<dbReference type="PANTHER" id="PTHR30213">
    <property type="entry name" value="INNER MEMBRANE PROTEIN YHJD"/>
    <property type="match status" value="1"/>
</dbReference>
<name>A0ABU2K5Y8_9ACTN</name>
<dbReference type="InterPro" id="IPR017039">
    <property type="entry name" value="Virul_fac_BrkB"/>
</dbReference>
<reference evidence="8" key="1">
    <citation type="submission" date="2023-07" db="EMBL/GenBank/DDBJ databases">
        <title>30 novel species of actinomycetes from the DSMZ collection.</title>
        <authorList>
            <person name="Nouioui I."/>
        </authorList>
    </citation>
    <scope>NUCLEOTIDE SEQUENCE [LARGE SCALE GENOMIC DNA]</scope>
    <source>
        <strain evidence="8">DSM 46792</strain>
    </source>
</reference>
<dbReference type="PANTHER" id="PTHR30213:SF0">
    <property type="entry name" value="UPF0761 MEMBRANE PROTEIN YIHY"/>
    <property type="match status" value="1"/>
</dbReference>
<feature type="transmembrane region" description="Helical" evidence="6">
    <location>
        <begin position="87"/>
        <end position="105"/>
    </location>
</feature>
<proteinExistence type="predicted"/>
<dbReference type="EMBL" id="JAVREI010000002">
    <property type="protein sequence ID" value="MDT0275594.1"/>
    <property type="molecule type" value="Genomic_DNA"/>
</dbReference>
<gene>
    <name evidence="7" type="ORF">RM425_06720</name>
</gene>
<feature type="transmembrane region" description="Helical" evidence="6">
    <location>
        <begin position="126"/>
        <end position="157"/>
    </location>
</feature>
<organism evidence="7 8">
    <name type="scientific">Blastococcus goldschmidtiae</name>
    <dbReference type="NCBI Taxonomy" id="3075546"/>
    <lineage>
        <taxon>Bacteria</taxon>
        <taxon>Bacillati</taxon>
        <taxon>Actinomycetota</taxon>
        <taxon>Actinomycetes</taxon>
        <taxon>Geodermatophilales</taxon>
        <taxon>Geodermatophilaceae</taxon>
        <taxon>Blastococcus</taxon>
    </lineage>
</organism>
<accession>A0ABU2K5Y8</accession>
<feature type="transmembrane region" description="Helical" evidence="6">
    <location>
        <begin position="177"/>
        <end position="196"/>
    </location>
</feature>
<evidence type="ECO:0000313" key="8">
    <source>
        <dbReference type="Proteomes" id="UP001183222"/>
    </source>
</evidence>
<protein>
    <submittedName>
        <fullName evidence="7">YihY/virulence factor BrkB family protein</fullName>
    </submittedName>
</protein>
<dbReference type="RefSeq" id="WP_311344407.1">
    <property type="nucleotide sequence ID" value="NZ_JAVREI010000002.1"/>
</dbReference>
<evidence type="ECO:0000256" key="6">
    <source>
        <dbReference type="SAM" id="Phobius"/>
    </source>
</evidence>
<keyword evidence="8" id="KW-1185">Reference proteome</keyword>
<evidence type="ECO:0000256" key="2">
    <source>
        <dbReference type="ARBA" id="ARBA00022475"/>
    </source>
</evidence>
<feature type="transmembrane region" description="Helical" evidence="6">
    <location>
        <begin position="208"/>
        <end position="230"/>
    </location>
</feature>
<keyword evidence="2" id="KW-1003">Cell membrane</keyword>
<comment type="caution">
    <text evidence="7">The sequence shown here is derived from an EMBL/GenBank/DDBJ whole genome shotgun (WGS) entry which is preliminary data.</text>
</comment>
<comment type="subcellular location">
    <subcellularLocation>
        <location evidence="1">Cell membrane</location>
        <topology evidence="1">Multi-pass membrane protein</topology>
    </subcellularLocation>
</comment>
<keyword evidence="4 6" id="KW-1133">Transmembrane helix</keyword>
<evidence type="ECO:0000256" key="5">
    <source>
        <dbReference type="ARBA" id="ARBA00023136"/>
    </source>
</evidence>
<evidence type="ECO:0000313" key="7">
    <source>
        <dbReference type="EMBL" id="MDT0275594.1"/>
    </source>
</evidence>
<feature type="transmembrane region" description="Helical" evidence="6">
    <location>
        <begin position="21"/>
        <end position="41"/>
    </location>
</feature>
<feature type="transmembrane region" description="Helical" evidence="6">
    <location>
        <begin position="250"/>
        <end position="277"/>
    </location>
</feature>
<keyword evidence="3 6" id="KW-0812">Transmembrane</keyword>